<comment type="subunit">
    <text evidence="2 6">Homodimer.</text>
</comment>
<dbReference type="CDD" id="cd00609">
    <property type="entry name" value="AAT_like"/>
    <property type="match status" value="1"/>
</dbReference>
<comment type="pathway">
    <text evidence="6">Amino-acid biosynthesis; L-histidine biosynthesis; L-histidine from 5-phospho-alpha-D-ribose 1-diphosphate: step 7/9.</text>
</comment>
<keyword evidence="6" id="KW-0368">Histidine biosynthesis</keyword>
<evidence type="ECO:0000313" key="8">
    <source>
        <dbReference type="EMBL" id="HJG80108.1"/>
    </source>
</evidence>
<comment type="caution">
    <text evidence="8">The sequence shown here is derived from an EMBL/GenBank/DDBJ whole genome shotgun (WGS) entry which is preliminary data.</text>
</comment>
<reference evidence="8" key="1">
    <citation type="journal article" date="2021" name="PeerJ">
        <title>Extensive microbial diversity within the chicken gut microbiome revealed by metagenomics and culture.</title>
        <authorList>
            <person name="Gilroy R."/>
            <person name="Ravi A."/>
            <person name="Getino M."/>
            <person name="Pursley I."/>
            <person name="Horton D.L."/>
            <person name="Alikhan N.F."/>
            <person name="Baker D."/>
            <person name="Gharbi K."/>
            <person name="Hall N."/>
            <person name="Watson M."/>
            <person name="Adriaenssens E.M."/>
            <person name="Foster-Nyarko E."/>
            <person name="Jarju S."/>
            <person name="Secka A."/>
            <person name="Antonio M."/>
            <person name="Oren A."/>
            <person name="Chaudhuri R.R."/>
            <person name="La Ragione R."/>
            <person name="Hildebrand F."/>
            <person name="Pallen M.J."/>
        </authorList>
    </citation>
    <scope>NUCLEOTIDE SEQUENCE</scope>
    <source>
        <strain evidence="8">ChiGjej5B5-7349</strain>
    </source>
</reference>
<evidence type="ECO:0000256" key="2">
    <source>
        <dbReference type="ARBA" id="ARBA00011738"/>
    </source>
</evidence>
<dbReference type="InterPro" id="IPR015422">
    <property type="entry name" value="PyrdxlP-dep_Trfase_small"/>
</dbReference>
<dbReference type="AlphaFoldDB" id="A0A921MDR0"/>
<feature type="modified residue" description="N6-(pyridoxal phosphate)lysine" evidence="6">
    <location>
        <position position="225"/>
    </location>
</feature>
<accession>A0A921MDR0</accession>
<comment type="similarity">
    <text evidence="6">Belongs to the class-II pyridoxal-phosphate-dependent aminotransferase family. Histidinol-phosphate aminotransferase subfamily.</text>
</comment>
<dbReference type="PANTHER" id="PTHR43643:SF3">
    <property type="entry name" value="HISTIDINOL-PHOSPHATE AMINOTRANSFERASE"/>
    <property type="match status" value="1"/>
</dbReference>
<dbReference type="Gene3D" id="3.40.640.10">
    <property type="entry name" value="Type I PLP-dependent aspartate aminotransferase-like (Major domain)"/>
    <property type="match status" value="1"/>
</dbReference>
<dbReference type="HAMAP" id="MF_01023">
    <property type="entry name" value="HisC_aminotrans_2"/>
    <property type="match status" value="1"/>
</dbReference>
<dbReference type="EC" id="2.6.1.9" evidence="6"/>
<keyword evidence="3 6" id="KW-0032">Aminotransferase</keyword>
<dbReference type="InterPro" id="IPR015421">
    <property type="entry name" value="PyrdxlP-dep_Trfase_major"/>
</dbReference>
<name>A0A921MDR0_9MICO</name>
<dbReference type="GO" id="GO:0000105">
    <property type="term" value="P:L-histidine biosynthetic process"/>
    <property type="evidence" value="ECO:0007669"/>
    <property type="project" value="UniProtKB-UniRule"/>
</dbReference>
<dbReference type="Proteomes" id="UP000784435">
    <property type="component" value="Unassembled WGS sequence"/>
</dbReference>
<dbReference type="InterPro" id="IPR024892">
    <property type="entry name" value="ArAT"/>
</dbReference>
<dbReference type="GO" id="GO:0004400">
    <property type="term" value="F:histidinol-phosphate transaminase activity"/>
    <property type="evidence" value="ECO:0007669"/>
    <property type="project" value="UniProtKB-UniRule"/>
</dbReference>
<dbReference type="Gene3D" id="3.90.1150.10">
    <property type="entry name" value="Aspartate Aminotransferase, domain 1"/>
    <property type="match status" value="1"/>
</dbReference>
<dbReference type="InterPro" id="IPR015424">
    <property type="entry name" value="PyrdxlP-dep_Trfase"/>
</dbReference>
<dbReference type="InterPro" id="IPR004839">
    <property type="entry name" value="Aminotransferase_I/II_large"/>
</dbReference>
<dbReference type="PANTHER" id="PTHR43643">
    <property type="entry name" value="HISTIDINOL-PHOSPHATE AMINOTRANSFERASE 2"/>
    <property type="match status" value="1"/>
</dbReference>
<sequence length="372" mass="40151">MVIRDAARLRAELQTFPPYVPGRAPEQVPGLTPYRLSSNENHLDPLPAVLESLAQPGELPTRYPDDAAVALRQRIGEVFGVSPDRTIVTAGASELLVALTQITSDNRTEAVYPWPSFEMYPQVTGLAGAKRHEVPLQADGRHDLDAMMSAVTPATGIVFLCSPNNPTGPVLTHDELMGFLDAVPSHVLVVLDEAYWEFATDPQAARGLELLDDHPNLVLARTFSKAHGLAGLRVGYAIAHEDVIAGLLKAVIPFGVTQPSQRAAAVSLDHHDEVLARAKEIAAVRDDFAAALRDQGWTVPQAQGNFVWLPLGELSDAYELAASQQALAVRNLGAGVRISVGPDEALERVLELSRTFLADHPQLQGEARPSKH</sequence>
<proteinExistence type="inferred from homology"/>
<feature type="domain" description="Aminotransferase class I/classII large" evidence="7">
    <location>
        <begin position="35"/>
        <end position="351"/>
    </location>
</feature>
<dbReference type="EMBL" id="DYUK01000148">
    <property type="protein sequence ID" value="HJG80108.1"/>
    <property type="molecule type" value="Genomic_DNA"/>
</dbReference>
<dbReference type="Pfam" id="PF00155">
    <property type="entry name" value="Aminotran_1_2"/>
    <property type="match status" value="1"/>
</dbReference>
<keyword evidence="4 6" id="KW-0808">Transferase</keyword>
<evidence type="ECO:0000256" key="3">
    <source>
        <dbReference type="ARBA" id="ARBA00022576"/>
    </source>
</evidence>
<keyword evidence="6" id="KW-0028">Amino-acid biosynthesis</keyword>
<evidence type="ECO:0000313" key="9">
    <source>
        <dbReference type="Proteomes" id="UP000784435"/>
    </source>
</evidence>
<evidence type="ECO:0000256" key="5">
    <source>
        <dbReference type="ARBA" id="ARBA00022898"/>
    </source>
</evidence>
<keyword evidence="5 6" id="KW-0663">Pyridoxal phosphate</keyword>
<reference evidence="8" key="2">
    <citation type="submission" date="2021-09" db="EMBL/GenBank/DDBJ databases">
        <authorList>
            <person name="Gilroy R."/>
        </authorList>
    </citation>
    <scope>NUCLEOTIDE SEQUENCE</scope>
    <source>
        <strain evidence="8">ChiGjej5B5-7349</strain>
    </source>
</reference>
<dbReference type="SUPFAM" id="SSF53383">
    <property type="entry name" value="PLP-dependent transferases"/>
    <property type="match status" value="1"/>
</dbReference>
<protein>
    <recommendedName>
        <fullName evidence="6">Histidinol-phosphate aminotransferase</fullName>
        <ecNumber evidence="6">2.6.1.9</ecNumber>
    </recommendedName>
    <alternativeName>
        <fullName evidence="6">Imidazole acetol-phosphate transaminase</fullName>
    </alternativeName>
</protein>
<evidence type="ECO:0000256" key="4">
    <source>
        <dbReference type="ARBA" id="ARBA00022679"/>
    </source>
</evidence>
<evidence type="ECO:0000256" key="6">
    <source>
        <dbReference type="HAMAP-Rule" id="MF_01023"/>
    </source>
</evidence>
<comment type="cofactor">
    <cofactor evidence="1 6">
        <name>pyridoxal 5'-phosphate</name>
        <dbReference type="ChEBI" id="CHEBI:597326"/>
    </cofactor>
</comment>
<dbReference type="GO" id="GO:0030170">
    <property type="term" value="F:pyridoxal phosphate binding"/>
    <property type="evidence" value="ECO:0007669"/>
    <property type="project" value="InterPro"/>
</dbReference>
<dbReference type="NCBIfam" id="NF002878">
    <property type="entry name" value="PRK03321.1"/>
    <property type="match status" value="1"/>
</dbReference>
<gene>
    <name evidence="6" type="primary">hisC</name>
    <name evidence="8" type="ORF">K8V08_06825</name>
</gene>
<evidence type="ECO:0000256" key="1">
    <source>
        <dbReference type="ARBA" id="ARBA00001933"/>
    </source>
</evidence>
<comment type="catalytic activity">
    <reaction evidence="6">
        <text>L-histidinol phosphate + 2-oxoglutarate = 3-(imidazol-4-yl)-2-oxopropyl phosphate + L-glutamate</text>
        <dbReference type="Rhea" id="RHEA:23744"/>
        <dbReference type="ChEBI" id="CHEBI:16810"/>
        <dbReference type="ChEBI" id="CHEBI:29985"/>
        <dbReference type="ChEBI" id="CHEBI:57766"/>
        <dbReference type="ChEBI" id="CHEBI:57980"/>
        <dbReference type="EC" id="2.6.1.9"/>
    </reaction>
</comment>
<dbReference type="InterPro" id="IPR050106">
    <property type="entry name" value="HistidinolP_aminotransfase"/>
</dbReference>
<evidence type="ECO:0000259" key="7">
    <source>
        <dbReference type="Pfam" id="PF00155"/>
    </source>
</evidence>
<organism evidence="8 9">
    <name type="scientific">Brevibacterium senegalense</name>
    <dbReference type="NCBI Taxonomy" id="1033736"/>
    <lineage>
        <taxon>Bacteria</taxon>
        <taxon>Bacillati</taxon>
        <taxon>Actinomycetota</taxon>
        <taxon>Actinomycetes</taxon>
        <taxon>Micrococcales</taxon>
        <taxon>Brevibacteriaceae</taxon>
        <taxon>Brevibacterium</taxon>
    </lineage>
</organism>
<dbReference type="InterPro" id="IPR005861">
    <property type="entry name" value="HisP_aminotrans"/>
</dbReference>